<gene>
    <name evidence="6" type="ORF">GCM10009786_25140</name>
</gene>
<keyword evidence="4" id="KW-1278">Translocase</keyword>
<dbReference type="PANTHER" id="PTHR42794:SF1">
    <property type="entry name" value="HEMIN IMPORT ATP-BINDING PROTEIN HMUV"/>
    <property type="match status" value="1"/>
</dbReference>
<dbReference type="RefSeq" id="WP_346058499.1">
    <property type="nucleotide sequence ID" value="NZ_BAAAOP010000012.1"/>
</dbReference>
<dbReference type="InterPro" id="IPR027417">
    <property type="entry name" value="P-loop_NTPase"/>
</dbReference>
<keyword evidence="7" id="KW-1185">Reference proteome</keyword>
<proteinExistence type="predicted"/>
<reference evidence="7" key="1">
    <citation type="journal article" date="2019" name="Int. J. Syst. Evol. Microbiol.">
        <title>The Global Catalogue of Microorganisms (GCM) 10K type strain sequencing project: providing services to taxonomists for standard genome sequencing and annotation.</title>
        <authorList>
            <consortium name="The Broad Institute Genomics Platform"/>
            <consortium name="The Broad Institute Genome Sequencing Center for Infectious Disease"/>
            <person name="Wu L."/>
            <person name="Ma J."/>
        </authorList>
    </citation>
    <scope>NUCLEOTIDE SEQUENCE [LARGE SCALE GENOMIC DNA]</scope>
    <source>
        <strain evidence="7">JCM 14919</strain>
    </source>
</reference>
<dbReference type="Gene3D" id="3.40.50.300">
    <property type="entry name" value="P-loop containing nucleotide triphosphate hydrolases"/>
    <property type="match status" value="1"/>
</dbReference>
<organism evidence="6 7">
    <name type="scientific">Leucobacter alluvii</name>
    <dbReference type="NCBI Taxonomy" id="340321"/>
    <lineage>
        <taxon>Bacteria</taxon>
        <taxon>Bacillati</taxon>
        <taxon>Actinomycetota</taxon>
        <taxon>Actinomycetes</taxon>
        <taxon>Micrococcales</taxon>
        <taxon>Microbacteriaceae</taxon>
        <taxon>Leucobacter</taxon>
    </lineage>
</organism>
<dbReference type="InterPro" id="IPR003439">
    <property type="entry name" value="ABC_transporter-like_ATP-bd"/>
</dbReference>
<dbReference type="InterPro" id="IPR003593">
    <property type="entry name" value="AAA+_ATPase"/>
</dbReference>
<comment type="caution">
    <text evidence="6">The sequence shown here is derived from an EMBL/GenBank/DDBJ whole genome shotgun (WGS) entry which is preliminary data.</text>
</comment>
<dbReference type="SMART" id="SM00382">
    <property type="entry name" value="AAA"/>
    <property type="match status" value="1"/>
</dbReference>
<feature type="domain" description="ABC transporter" evidence="5">
    <location>
        <begin position="17"/>
        <end position="250"/>
    </location>
</feature>
<evidence type="ECO:0000313" key="7">
    <source>
        <dbReference type="Proteomes" id="UP001501084"/>
    </source>
</evidence>
<dbReference type="SUPFAM" id="SSF52540">
    <property type="entry name" value="P-loop containing nucleoside triphosphate hydrolases"/>
    <property type="match status" value="1"/>
</dbReference>
<evidence type="ECO:0000256" key="2">
    <source>
        <dbReference type="ARBA" id="ARBA00022741"/>
    </source>
</evidence>
<evidence type="ECO:0000256" key="1">
    <source>
        <dbReference type="ARBA" id="ARBA00022448"/>
    </source>
</evidence>
<dbReference type="PROSITE" id="PS00211">
    <property type="entry name" value="ABC_TRANSPORTER_1"/>
    <property type="match status" value="1"/>
</dbReference>
<dbReference type="InterPro" id="IPR017871">
    <property type="entry name" value="ABC_transporter-like_CS"/>
</dbReference>
<dbReference type="Proteomes" id="UP001501084">
    <property type="component" value="Unassembled WGS sequence"/>
</dbReference>
<sequence>MNVEEPAVSQQAGAVAQQVDGVSYHVGSVPILTDVTMAVRYGEVLALVGPNGAGKSTLLSVLSGDIVPSSGSVALDGRGLGSWPARDLARARAVLLQANQVAFSFTAQQVIDMGRAPWIGTPDADDDERAIRDATTAADVGHLIQRGFPHLSGGEKARVSLARVLAQETRIVLLDEPTAALDLKHQEAVLQIARGLAERGRAVIVVLHDLSLAGAYADEVAILANGALVARGAPGEVLTEARIAEVYGAPVRVLQDPDTGRPIVIPRRER</sequence>
<dbReference type="NCBIfam" id="NF010068">
    <property type="entry name" value="PRK13548.1"/>
    <property type="match status" value="1"/>
</dbReference>
<dbReference type="CDD" id="cd03214">
    <property type="entry name" value="ABC_Iron-Siderophores_B12_Hemin"/>
    <property type="match status" value="1"/>
</dbReference>
<evidence type="ECO:0000313" key="6">
    <source>
        <dbReference type="EMBL" id="GAA2189935.1"/>
    </source>
</evidence>
<evidence type="ECO:0000256" key="4">
    <source>
        <dbReference type="ARBA" id="ARBA00022967"/>
    </source>
</evidence>
<evidence type="ECO:0000259" key="5">
    <source>
        <dbReference type="PROSITE" id="PS50893"/>
    </source>
</evidence>
<dbReference type="PROSITE" id="PS50893">
    <property type="entry name" value="ABC_TRANSPORTER_2"/>
    <property type="match status" value="1"/>
</dbReference>
<evidence type="ECO:0000256" key="3">
    <source>
        <dbReference type="ARBA" id="ARBA00022840"/>
    </source>
</evidence>
<accession>A0ABP5N097</accession>
<name>A0ABP5N097_9MICO</name>
<keyword evidence="3 6" id="KW-0067">ATP-binding</keyword>
<dbReference type="GO" id="GO:0005524">
    <property type="term" value="F:ATP binding"/>
    <property type="evidence" value="ECO:0007669"/>
    <property type="project" value="UniProtKB-KW"/>
</dbReference>
<dbReference type="PANTHER" id="PTHR42794">
    <property type="entry name" value="HEMIN IMPORT ATP-BINDING PROTEIN HMUV"/>
    <property type="match status" value="1"/>
</dbReference>
<keyword evidence="1" id="KW-0813">Transport</keyword>
<dbReference type="Pfam" id="PF00005">
    <property type="entry name" value="ABC_tran"/>
    <property type="match status" value="1"/>
</dbReference>
<keyword evidence="2" id="KW-0547">Nucleotide-binding</keyword>
<protein>
    <submittedName>
        <fullName evidence="6">Heme ABC transporter ATP-binding protein</fullName>
    </submittedName>
</protein>
<dbReference type="EMBL" id="BAAAOP010000012">
    <property type="protein sequence ID" value="GAA2189935.1"/>
    <property type="molecule type" value="Genomic_DNA"/>
</dbReference>